<dbReference type="InterPro" id="IPR011990">
    <property type="entry name" value="TPR-like_helical_dom_sf"/>
</dbReference>
<name>A0A915LJP1_MELJA</name>
<dbReference type="GO" id="GO:0051537">
    <property type="term" value="F:2 iron, 2 sulfur cluster binding"/>
    <property type="evidence" value="ECO:0007669"/>
    <property type="project" value="TreeGrafter"/>
</dbReference>
<dbReference type="WBParaSite" id="scaffold11980_cov235.g16008">
    <property type="protein sequence ID" value="scaffold11980_cov235.g16008"/>
    <property type="gene ID" value="scaffold11980_cov235.g16008"/>
</dbReference>
<dbReference type="NCBIfam" id="TIGR00049">
    <property type="entry name" value="iron-sulfur cluster assembly accessory protein"/>
    <property type="match status" value="1"/>
</dbReference>
<dbReference type="Pfam" id="PF01521">
    <property type="entry name" value="Fe-S_biosyn"/>
    <property type="match status" value="1"/>
</dbReference>
<dbReference type="InterPro" id="IPR000361">
    <property type="entry name" value="ATAP_core_dom"/>
</dbReference>
<dbReference type="GO" id="GO:0005739">
    <property type="term" value="C:mitochondrion"/>
    <property type="evidence" value="ECO:0007669"/>
    <property type="project" value="TreeGrafter"/>
</dbReference>
<reference evidence="5" key="1">
    <citation type="submission" date="2022-11" db="UniProtKB">
        <authorList>
            <consortium name="WormBaseParasite"/>
        </authorList>
    </citation>
    <scope>IDENTIFICATION</scope>
</reference>
<dbReference type="GO" id="GO:0005506">
    <property type="term" value="F:iron ion binding"/>
    <property type="evidence" value="ECO:0007669"/>
    <property type="project" value="TreeGrafter"/>
</dbReference>
<keyword evidence="4" id="KW-1185">Reference proteome</keyword>
<dbReference type="InterPro" id="IPR035903">
    <property type="entry name" value="HesB-like_dom_sf"/>
</dbReference>
<evidence type="ECO:0000256" key="1">
    <source>
        <dbReference type="ARBA" id="ARBA00006718"/>
    </source>
</evidence>
<accession>A0A915LJP1</accession>
<dbReference type="PANTHER" id="PTHR43011">
    <property type="entry name" value="IRON-SULFUR CLUSTER ASSEMBLY 2 HOMOLOG, MITOCHONDRIAL"/>
    <property type="match status" value="1"/>
</dbReference>
<dbReference type="PANTHER" id="PTHR43011:SF1">
    <property type="entry name" value="IRON-SULFUR CLUSTER ASSEMBLY 2 HOMOLOG, MITOCHONDRIAL"/>
    <property type="match status" value="1"/>
</dbReference>
<dbReference type="Proteomes" id="UP000887561">
    <property type="component" value="Unplaced"/>
</dbReference>
<feature type="domain" description="Core" evidence="3">
    <location>
        <begin position="32"/>
        <end position="129"/>
    </location>
</feature>
<evidence type="ECO:0000256" key="2">
    <source>
        <dbReference type="SAM" id="Coils"/>
    </source>
</evidence>
<sequence length="510" mass="59382">MFSRQALMLIKNRVNLLNFYFPSSSSSKNNFLIVTDKAINQLGKVSSPEENLRISVDSGGCSGFEYKMILDKEINEKEDKIIKFSNGASVVIDKISLEFIRGSKLDYSEDLMRAAFRIIDNPKATNGCSYMLIINRFGLPFNIYLNNYRFQLIITRKFLNNFVVKIAPQIENNLFFSSKYLENKEYFDQKQNYKKFKIWRGMFAFTFFGIFGWEDWKKLDDDPLKDKVKWAMLHRKYKRYDNAVEELNKALKEAQELGNQKYITRIYDELANTFYESTDFEKAENLFRLVIHRLITIHQKTESSPEFIGISLKLAEIFAKKGDAVSADIGYKHCLKKQIEESDKALGKFYISHGAHIELKNPMDEIGLDFTEPFALLGMCFHEYGLFLVDFYPERLDEAKEYINEALKISYKIYGVNSSHALNIIVTFSGRCILKNQNMILSYYCCYSEALFHTGEKELAIDYAERAVNLAKEEAVDPSVREYVSDFAKQIRRDASRSKRSENSLSKWPF</sequence>
<proteinExistence type="inferred from homology"/>
<dbReference type="GO" id="GO:0016226">
    <property type="term" value="P:iron-sulfur cluster assembly"/>
    <property type="evidence" value="ECO:0007669"/>
    <property type="project" value="InterPro"/>
</dbReference>
<dbReference type="AlphaFoldDB" id="A0A915LJP1"/>
<evidence type="ECO:0000313" key="4">
    <source>
        <dbReference type="Proteomes" id="UP000887561"/>
    </source>
</evidence>
<organism evidence="4 5">
    <name type="scientific">Meloidogyne javanica</name>
    <name type="common">Root-knot nematode worm</name>
    <dbReference type="NCBI Taxonomy" id="6303"/>
    <lineage>
        <taxon>Eukaryota</taxon>
        <taxon>Metazoa</taxon>
        <taxon>Ecdysozoa</taxon>
        <taxon>Nematoda</taxon>
        <taxon>Chromadorea</taxon>
        <taxon>Rhabditida</taxon>
        <taxon>Tylenchina</taxon>
        <taxon>Tylenchomorpha</taxon>
        <taxon>Tylenchoidea</taxon>
        <taxon>Meloidogynidae</taxon>
        <taxon>Meloidogyninae</taxon>
        <taxon>Meloidogyne</taxon>
        <taxon>Meloidogyne incognita group</taxon>
    </lineage>
</organism>
<protein>
    <submittedName>
        <fullName evidence="5">FeS cluster biogenesis domain-containing protein</fullName>
    </submittedName>
</protein>
<evidence type="ECO:0000313" key="5">
    <source>
        <dbReference type="WBParaSite" id="scaffold11980_cov235.g16008"/>
    </source>
</evidence>
<dbReference type="SUPFAM" id="SSF48452">
    <property type="entry name" value="TPR-like"/>
    <property type="match status" value="1"/>
</dbReference>
<dbReference type="SUPFAM" id="SSF89360">
    <property type="entry name" value="HesB-like domain"/>
    <property type="match status" value="1"/>
</dbReference>
<feature type="coiled-coil region" evidence="2">
    <location>
        <begin position="233"/>
        <end position="260"/>
    </location>
</feature>
<comment type="similarity">
    <text evidence="1">Belongs to the HesB/IscA family.</text>
</comment>
<keyword evidence="2" id="KW-0175">Coiled coil</keyword>
<dbReference type="InterPro" id="IPR016092">
    <property type="entry name" value="ATAP"/>
</dbReference>
<dbReference type="Gene3D" id="2.60.300.12">
    <property type="entry name" value="HesB-like domain"/>
    <property type="match status" value="1"/>
</dbReference>
<dbReference type="Gene3D" id="1.25.40.10">
    <property type="entry name" value="Tetratricopeptide repeat domain"/>
    <property type="match status" value="2"/>
</dbReference>
<evidence type="ECO:0000259" key="3">
    <source>
        <dbReference type="Pfam" id="PF01521"/>
    </source>
</evidence>
<dbReference type="GO" id="GO:0051539">
    <property type="term" value="F:4 iron, 4 sulfur cluster binding"/>
    <property type="evidence" value="ECO:0007669"/>
    <property type="project" value="TreeGrafter"/>
</dbReference>